<dbReference type="AlphaFoldDB" id="A0A2A3JXZ4"/>
<dbReference type="PROSITE" id="PS50110">
    <property type="entry name" value="RESPONSE_REGULATORY"/>
    <property type="match status" value="1"/>
</dbReference>
<evidence type="ECO:0000256" key="2">
    <source>
        <dbReference type="PROSITE-ProRule" id="PRU00169"/>
    </source>
</evidence>
<organism evidence="5">
    <name type="scientific">Alloyangia mangrovi</name>
    <dbReference type="NCBI Taxonomy" id="1779329"/>
    <lineage>
        <taxon>Bacteria</taxon>
        <taxon>Pseudomonadati</taxon>
        <taxon>Pseudomonadota</taxon>
        <taxon>Alphaproteobacteria</taxon>
        <taxon>Rhodobacterales</taxon>
        <taxon>Roseobacteraceae</taxon>
        <taxon>Alloyangia</taxon>
    </lineage>
</organism>
<reference evidence="4" key="3">
    <citation type="submission" date="2024-05" db="EMBL/GenBank/DDBJ databases">
        <title>Yangia mangrovi SAOS 153D genome.</title>
        <authorList>
            <person name="Verma A."/>
            <person name="Pal Y."/>
            <person name="Sundharam S."/>
            <person name="Bisht B."/>
            <person name="Srinivasan K."/>
        </authorList>
    </citation>
    <scope>NUCLEOTIDE SEQUENCE</scope>
    <source>
        <strain evidence="4">SAOS 153D</strain>
    </source>
</reference>
<dbReference type="PANTHER" id="PTHR44591">
    <property type="entry name" value="STRESS RESPONSE REGULATOR PROTEIN 1"/>
    <property type="match status" value="1"/>
</dbReference>
<evidence type="ECO:0000313" key="6">
    <source>
        <dbReference type="Proteomes" id="UP000217448"/>
    </source>
</evidence>
<reference evidence="5" key="1">
    <citation type="submission" date="2017-09" db="EMBL/GenBank/DDBJ databases">
        <title>Yangia sp. SAOS 153D whole genome sequencing.</title>
        <authorList>
            <person name="Verma A."/>
            <person name="Krishnamurthi S."/>
        </authorList>
    </citation>
    <scope>NUCLEOTIDE SEQUENCE [LARGE SCALE GENOMIC DNA]</scope>
    <source>
        <strain evidence="5">SAOS 153D</strain>
    </source>
</reference>
<feature type="domain" description="Response regulatory" evidence="3">
    <location>
        <begin position="4"/>
        <end position="120"/>
    </location>
</feature>
<dbReference type="OrthoDB" id="9800897at2"/>
<name>A0A2A3JXZ4_9RHOB</name>
<reference evidence="6" key="2">
    <citation type="submission" date="2023-07" db="EMBL/GenBank/DDBJ databases">
        <title>Yangia mangrovi SAOS 153D genome.</title>
        <authorList>
            <person name="Verma A."/>
            <person name="Pal Y."/>
            <person name="Sundharam S."/>
            <person name="Bisht B."/>
            <person name="Srinivasan K."/>
        </authorList>
    </citation>
    <scope>NUCLEOTIDE SEQUENCE [LARGE SCALE GENOMIC DNA]</scope>
    <source>
        <strain evidence="6">SAOS 153D</strain>
    </source>
</reference>
<comment type="caution">
    <text evidence="5">The sequence shown here is derived from an EMBL/GenBank/DDBJ whole genome shotgun (WGS) entry which is preliminary data.</text>
</comment>
<dbReference type="InterPro" id="IPR011006">
    <property type="entry name" value="CheY-like_superfamily"/>
</dbReference>
<sequence length="122" mass="13095">MTKRILVVDDSPSVRRLICSTLRSAGYQPVEAVDGANALQVVGTTRPDAVITDQNMPNLDGLGFIRAFRQRPESLGVPVIFVSTETDAALKAKAREAGAIGWMAKPFDDRKLLSVVTKVLGG</sequence>
<dbReference type="SMART" id="SM00448">
    <property type="entry name" value="REC"/>
    <property type="match status" value="1"/>
</dbReference>
<dbReference type="Gene3D" id="3.40.50.2300">
    <property type="match status" value="1"/>
</dbReference>
<dbReference type="SUPFAM" id="SSF52172">
    <property type="entry name" value="CheY-like"/>
    <property type="match status" value="1"/>
</dbReference>
<gene>
    <name evidence="4" type="ORF">CLG85_016510</name>
    <name evidence="5" type="ORF">CLG85_09955</name>
</gene>
<evidence type="ECO:0000313" key="5">
    <source>
        <dbReference type="EMBL" id="PBD19319.1"/>
    </source>
</evidence>
<evidence type="ECO:0000259" key="3">
    <source>
        <dbReference type="PROSITE" id="PS50110"/>
    </source>
</evidence>
<keyword evidence="1 2" id="KW-0597">Phosphoprotein</keyword>
<evidence type="ECO:0000313" key="4">
    <source>
        <dbReference type="EMBL" id="MCT4371832.1"/>
    </source>
</evidence>
<dbReference type="InterPro" id="IPR001789">
    <property type="entry name" value="Sig_transdc_resp-reg_receiver"/>
</dbReference>
<dbReference type="GO" id="GO:0000160">
    <property type="term" value="P:phosphorelay signal transduction system"/>
    <property type="evidence" value="ECO:0007669"/>
    <property type="project" value="InterPro"/>
</dbReference>
<dbReference type="PANTHER" id="PTHR44591:SF25">
    <property type="entry name" value="CHEMOTAXIS TWO-COMPONENT RESPONSE REGULATOR"/>
    <property type="match status" value="1"/>
</dbReference>
<dbReference type="InterPro" id="IPR050595">
    <property type="entry name" value="Bact_response_regulator"/>
</dbReference>
<dbReference type="EMBL" id="NTHN01000145">
    <property type="protein sequence ID" value="PBD19319.1"/>
    <property type="molecule type" value="Genomic_DNA"/>
</dbReference>
<dbReference type="Proteomes" id="UP000217448">
    <property type="component" value="Unassembled WGS sequence"/>
</dbReference>
<evidence type="ECO:0000256" key="1">
    <source>
        <dbReference type="ARBA" id="ARBA00022553"/>
    </source>
</evidence>
<dbReference type="Pfam" id="PF00072">
    <property type="entry name" value="Response_reg"/>
    <property type="match status" value="1"/>
</dbReference>
<feature type="modified residue" description="4-aspartylphosphate" evidence="2">
    <location>
        <position position="53"/>
    </location>
</feature>
<accession>A0A2A3JXZ4</accession>
<keyword evidence="6" id="KW-1185">Reference proteome</keyword>
<dbReference type="RefSeq" id="WP_095882120.1">
    <property type="nucleotide sequence ID" value="NZ_NTHN02000032.1"/>
</dbReference>
<proteinExistence type="predicted"/>
<protein>
    <submittedName>
        <fullName evidence="4 5">Response regulator</fullName>
    </submittedName>
</protein>
<dbReference type="EMBL" id="NTHN02000032">
    <property type="protein sequence ID" value="MCT4371832.1"/>
    <property type="molecule type" value="Genomic_DNA"/>
</dbReference>